<evidence type="ECO:0000256" key="1">
    <source>
        <dbReference type="SAM" id="MobiDB-lite"/>
    </source>
</evidence>
<reference evidence="2" key="1">
    <citation type="submission" date="2016-01" db="EMBL/GenBank/DDBJ databases">
        <authorList>
            <person name="Peeters C."/>
        </authorList>
    </citation>
    <scope>NUCLEOTIDE SEQUENCE [LARGE SCALE GENOMIC DNA]</scope>
    <source>
        <strain evidence="2">LMG 29323</strain>
    </source>
</reference>
<feature type="region of interest" description="Disordered" evidence="1">
    <location>
        <begin position="38"/>
        <end position="60"/>
    </location>
</feature>
<gene>
    <name evidence="2" type="ORF">AWB80_08314</name>
</gene>
<accession>A0A158E5S5</accession>
<evidence type="ECO:0000313" key="3">
    <source>
        <dbReference type="Proteomes" id="UP000054911"/>
    </source>
</evidence>
<proteinExistence type="predicted"/>
<evidence type="ECO:0008006" key="4">
    <source>
        <dbReference type="Google" id="ProtNLM"/>
    </source>
</evidence>
<name>A0A158E5S5_9BURK</name>
<organism evidence="2 3">
    <name type="scientific">Caballeronia pedi</name>
    <dbReference type="NCBI Taxonomy" id="1777141"/>
    <lineage>
        <taxon>Bacteria</taxon>
        <taxon>Pseudomonadati</taxon>
        <taxon>Pseudomonadota</taxon>
        <taxon>Betaproteobacteria</taxon>
        <taxon>Burkholderiales</taxon>
        <taxon>Burkholderiaceae</taxon>
        <taxon>Caballeronia</taxon>
    </lineage>
</organism>
<evidence type="ECO:0000313" key="2">
    <source>
        <dbReference type="EMBL" id="SAL02251.1"/>
    </source>
</evidence>
<dbReference type="Proteomes" id="UP000054911">
    <property type="component" value="Unassembled WGS sequence"/>
</dbReference>
<dbReference type="AlphaFoldDB" id="A0A158E5S5"/>
<protein>
    <recommendedName>
        <fullName evidence="4">DUF2934 domain-containing protein</fullName>
    </recommendedName>
</protein>
<dbReference type="EMBL" id="FCOE02000077">
    <property type="protein sequence ID" value="SAL02251.1"/>
    <property type="molecule type" value="Genomic_DNA"/>
</dbReference>
<keyword evidence="3" id="KW-1185">Reference proteome</keyword>
<sequence length="60" mass="6458">MKRPQLKSGFARLRFCSGRKGGSPEGRSDEFWIQAQQQLATEPGMGSAGSAPERGPYTSA</sequence>
<comment type="caution">
    <text evidence="2">The sequence shown here is derived from an EMBL/GenBank/DDBJ whole genome shotgun (WGS) entry which is preliminary data.</text>
</comment>